<protein>
    <submittedName>
        <fullName evidence="2">Unannotated protein</fullName>
    </submittedName>
</protein>
<name>A0A6J7IM09_9ZZZZ</name>
<evidence type="ECO:0000256" key="1">
    <source>
        <dbReference type="SAM" id="MobiDB-lite"/>
    </source>
</evidence>
<dbReference type="AlphaFoldDB" id="A0A6J7IM09"/>
<gene>
    <name evidence="2" type="ORF">UFOPK3662_01270</name>
</gene>
<evidence type="ECO:0000313" key="2">
    <source>
        <dbReference type="EMBL" id="CAB4931775.1"/>
    </source>
</evidence>
<feature type="region of interest" description="Disordered" evidence="1">
    <location>
        <begin position="249"/>
        <end position="269"/>
    </location>
</feature>
<dbReference type="EMBL" id="CAFBMW010000008">
    <property type="protein sequence ID" value="CAB4931775.1"/>
    <property type="molecule type" value="Genomic_DNA"/>
</dbReference>
<proteinExistence type="predicted"/>
<sequence length="269" mass="28239">MGRRRRERHEQELAELDTFRLVRRAADEDVTRFGEELVGLHLDTLGTDLDEQMRSDYQRALDDYERAKSALARASSAPEVTAVTSTLADGRFHHACVLAAQAGDVRPVRRPPCFFDPAHGPASRDVEWAPAGGVARSVPVCFRDAERLAAGALPEVRQVRLGDRRVAWFASGPRYTAWAGGWYAELVAEGRIEAERLTMAYAGADLPGRAGGPQLPIAAAWSDPGAWSDGGMIGGHDYSGWGDGGIGGGGGVDGGGAGGDGGGGGGDGG</sequence>
<organism evidence="2">
    <name type="scientific">freshwater metagenome</name>
    <dbReference type="NCBI Taxonomy" id="449393"/>
    <lineage>
        <taxon>unclassified sequences</taxon>
        <taxon>metagenomes</taxon>
        <taxon>ecological metagenomes</taxon>
    </lineage>
</organism>
<accession>A0A6J7IM09</accession>
<reference evidence="2" key="1">
    <citation type="submission" date="2020-05" db="EMBL/GenBank/DDBJ databases">
        <authorList>
            <person name="Chiriac C."/>
            <person name="Salcher M."/>
            <person name="Ghai R."/>
            <person name="Kavagutti S V."/>
        </authorList>
    </citation>
    <scope>NUCLEOTIDE SEQUENCE</scope>
</reference>